<reference evidence="2" key="1">
    <citation type="submission" date="2011-05" db="EMBL/GenBank/DDBJ databases">
        <title>The genome sequence of Vittaforma corneae strain ATCC 50505.</title>
        <authorList>
            <consortium name="The Broad Institute Genome Sequencing Platform"/>
            <person name="Cuomo C."/>
            <person name="Didier E."/>
            <person name="Bowers L."/>
            <person name="Young S.K."/>
            <person name="Zeng Q."/>
            <person name="Gargeya S."/>
            <person name="Fitzgerald M."/>
            <person name="Haas B."/>
            <person name="Abouelleil A."/>
            <person name="Alvarado L."/>
            <person name="Arachchi H.M."/>
            <person name="Berlin A."/>
            <person name="Chapman S.B."/>
            <person name="Gearin G."/>
            <person name="Goldberg J."/>
            <person name="Griggs A."/>
            <person name="Gujja S."/>
            <person name="Hansen M."/>
            <person name="Heiman D."/>
            <person name="Howarth C."/>
            <person name="Larimer J."/>
            <person name="Lui A."/>
            <person name="MacDonald P.J.P."/>
            <person name="McCowen C."/>
            <person name="Montmayeur A."/>
            <person name="Murphy C."/>
            <person name="Neiman D."/>
            <person name="Pearson M."/>
            <person name="Priest M."/>
            <person name="Roberts A."/>
            <person name="Saif S."/>
            <person name="Shea T."/>
            <person name="Sisk P."/>
            <person name="Stolte C."/>
            <person name="Sykes S."/>
            <person name="Wortman J."/>
            <person name="Nusbaum C."/>
            <person name="Birren B."/>
        </authorList>
    </citation>
    <scope>NUCLEOTIDE SEQUENCE [LARGE SCALE GENOMIC DNA]</scope>
    <source>
        <strain evidence="2">ATCC 50505</strain>
    </source>
</reference>
<name>L2GLF5_VITCO</name>
<sequence length="144" mass="16519">MNVLKVRLNNHIKTFQSEVKNEIDGTEVMIRKFIDSNLIASAVSCLELRSSLVNSVICSEIKQLKIKSIDPQTMFSELLGEECRYIFDKITVSDRRNPSGSVNTLRSVADQLFSDRIYENEFMKIADQNFITDFERSISKKSSK</sequence>
<dbReference type="GeneID" id="19882020"/>
<evidence type="ECO:0000313" key="2">
    <source>
        <dbReference type="Proteomes" id="UP000011082"/>
    </source>
</evidence>
<accession>L2GLF5</accession>
<dbReference type="EMBL" id="JH370140">
    <property type="protein sequence ID" value="ELA41676.1"/>
    <property type="molecule type" value="Genomic_DNA"/>
</dbReference>
<dbReference type="Proteomes" id="UP000011082">
    <property type="component" value="Unassembled WGS sequence"/>
</dbReference>
<organism evidence="1 2">
    <name type="scientific">Vittaforma corneae (strain ATCC 50505)</name>
    <name type="common">Microsporidian parasite</name>
    <name type="synonym">Nosema corneum</name>
    <dbReference type="NCBI Taxonomy" id="993615"/>
    <lineage>
        <taxon>Eukaryota</taxon>
        <taxon>Fungi</taxon>
        <taxon>Fungi incertae sedis</taxon>
        <taxon>Microsporidia</taxon>
        <taxon>Nosematidae</taxon>
        <taxon>Vittaforma</taxon>
    </lineage>
</organism>
<dbReference type="AlphaFoldDB" id="L2GLF5"/>
<dbReference type="RefSeq" id="XP_007604755.1">
    <property type="nucleotide sequence ID" value="XM_007604693.1"/>
</dbReference>
<protein>
    <submittedName>
        <fullName evidence="1">Uncharacterized protein</fullName>
    </submittedName>
</protein>
<dbReference type="InParanoid" id="L2GLF5"/>
<keyword evidence="2" id="KW-1185">Reference proteome</keyword>
<dbReference type="HOGENOM" id="CLU_1797932_0_0_1"/>
<gene>
    <name evidence="1" type="ORF">VICG_01309</name>
</gene>
<evidence type="ECO:0000313" key="1">
    <source>
        <dbReference type="EMBL" id="ELA41676.1"/>
    </source>
</evidence>
<proteinExistence type="predicted"/>
<dbReference type="VEuPathDB" id="MicrosporidiaDB:VICG_01309"/>